<sequence length="362" mass="41008">MSKIQTKNINTLCSELGFSEDFQGRDLKTFTAAITDFRKKFLEKGNDLPYGGADSPESQHFALAFCQEENRGAILWPSTLNNSWPTWPSDRAKILGSLTHIFALQTYHQYRYKLKKEKKKMPSATPTLSPDRATRDLSPESLKIVDATPIAPSGTRRRPAKKSGVVVEPVFDKDEEQIYDNCVSEVLSLDPRNDDKPVIAEFTAQWLSKTGARWPVAADIRVRTYMHEHNIYKPEAPDVKIIPLIKSLKKGTDIEEFEGKQWNILKQRTLDRMAVLAGDMLKKGLLKIVDGTPQKIEWFRDVWVNRHSQYGPKENVTKPVATINSRDIYSIDNLPPDQGSSFRNPTAKLMSTARQPSSTTTV</sequence>
<accession>A0A2J6SFR0</accession>
<dbReference type="OrthoDB" id="3540796at2759"/>
<evidence type="ECO:0000313" key="2">
    <source>
        <dbReference type="EMBL" id="PMD49584.1"/>
    </source>
</evidence>
<evidence type="ECO:0000313" key="3">
    <source>
        <dbReference type="Proteomes" id="UP000235371"/>
    </source>
</evidence>
<dbReference type="AlphaFoldDB" id="A0A2J6SFR0"/>
<dbReference type="RefSeq" id="XP_024726488.1">
    <property type="nucleotide sequence ID" value="XM_024871656.1"/>
</dbReference>
<feature type="compositionally biased region" description="Polar residues" evidence="1">
    <location>
        <begin position="352"/>
        <end position="362"/>
    </location>
</feature>
<proteinExistence type="predicted"/>
<dbReference type="Proteomes" id="UP000235371">
    <property type="component" value="Unassembled WGS sequence"/>
</dbReference>
<dbReference type="GeneID" id="36579738"/>
<feature type="region of interest" description="Disordered" evidence="1">
    <location>
        <begin position="331"/>
        <end position="362"/>
    </location>
</feature>
<reference evidence="2 3" key="1">
    <citation type="submission" date="2016-04" db="EMBL/GenBank/DDBJ databases">
        <title>A degradative enzymes factory behind the ericoid mycorrhizal symbiosis.</title>
        <authorList>
            <consortium name="DOE Joint Genome Institute"/>
            <person name="Martino E."/>
            <person name="Morin E."/>
            <person name="Grelet G."/>
            <person name="Kuo A."/>
            <person name="Kohler A."/>
            <person name="Daghino S."/>
            <person name="Barry K."/>
            <person name="Choi C."/>
            <person name="Cichocki N."/>
            <person name="Clum A."/>
            <person name="Copeland A."/>
            <person name="Hainaut M."/>
            <person name="Haridas S."/>
            <person name="Labutti K."/>
            <person name="Lindquist E."/>
            <person name="Lipzen A."/>
            <person name="Khouja H.-R."/>
            <person name="Murat C."/>
            <person name="Ohm R."/>
            <person name="Olson A."/>
            <person name="Spatafora J."/>
            <person name="Veneault-Fourrey C."/>
            <person name="Henrissat B."/>
            <person name="Grigoriev I."/>
            <person name="Martin F."/>
            <person name="Perotto S."/>
        </authorList>
    </citation>
    <scope>NUCLEOTIDE SEQUENCE [LARGE SCALE GENOMIC DNA]</scope>
    <source>
        <strain evidence="2 3">E</strain>
    </source>
</reference>
<name>A0A2J6SFR0_9HELO</name>
<keyword evidence="3" id="KW-1185">Reference proteome</keyword>
<dbReference type="STRING" id="1095630.A0A2J6SFR0"/>
<evidence type="ECO:0000256" key="1">
    <source>
        <dbReference type="SAM" id="MobiDB-lite"/>
    </source>
</evidence>
<dbReference type="InParanoid" id="A0A2J6SFR0"/>
<dbReference type="EMBL" id="KZ613920">
    <property type="protein sequence ID" value="PMD49584.1"/>
    <property type="molecule type" value="Genomic_DNA"/>
</dbReference>
<organism evidence="2 3">
    <name type="scientific">Hyaloscypha bicolor E</name>
    <dbReference type="NCBI Taxonomy" id="1095630"/>
    <lineage>
        <taxon>Eukaryota</taxon>
        <taxon>Fungi</taxon>
        <taxon>Dikarya</taxon>
        <taxon>Ascomycota</taxon>
        <taxon>Pezizomycotina</taxon>
        <taxon>Leotiomycetes</taxon>
        <taxon>Helotiales</taxon>
        <taxon>Hyaloscyphaceae</taxon>
        <taxon>Hyaloscypha</taxon>
        <taxon>Hyaloscypha bicolor</taxon>
    </lineage>
</organism>
<protein>
    <submittedName>
        <fullName evidence="2">Uncharacterized protein</fullName>
    </submittedName>
</protein>
<gene>
    <name evidence="2" type="ORF">K444DRAFT_291054</name>
</gene>